<reference evidence="2 3" key="1">
    <citation type="journal article" date="2019" name="Plant Biotechnol. J.">
        <title>The red bayberry genome and genetic basis of sex determination.</title>
        <authorList>
            <person name="Jia H.M."/>
            <person name="Jia H.J."/>
            <person name="Cai Q.L."/>
            <person name="Wang Y."/>
            <person name="Zhao H.B."/>
            <person name="Yang W.F."/>
            <person name="Wang G.Y."/>
            <person name="Li Y.H."/>
            <person name="Zhan D.L."/>
            <person name="Shen Y.T."/>
            <person name="Niu Q.F."/>
            <person name="Chang L."/>
            <person name="Qiu J."/>
            <person name="Zhao L."/>
            <person name="Xie H.B."/>
            <person name="Fu W.Y."/>
            <person name="Jin J."/>
            <person name="Li X.W."/>
            <person name="Jiao Y."/>
            <person name="Zhou C.C."/>
            <person name="Tu T."/>
            <person name="Chai C.Y."/>
            <person name="Gao J.L."/>
            <person name="Fan L.J."/>
            <person name="van de Weg E."/>
            <person name="Wang J.Y."/>
            <person name="Gao Z.S."/>
        </authorList>
    </citation>
    <scope>NUCLEOTIDE SEQUENCE [LARGE SCALE GENOMIC DNA]</scope>
    <source>
        <tissue evidence="2">Leaves</tissue>
    </source>
</reference>
<evidence type="ECO:0000313" key="2">
    <source>
        <dbReference type="EMBL" id="KAB1228087.1"/>
    </source>
</evidence>
<accession>A0A6A1WWM0</accession>
<comment type="caution">
    <text evidence="2">The sequence shown here is derived from an EMBL/GenBank/DDBJ whole genome shotgun (WGS) entry which is preliminary data.</text>
</comment>
<dbReference type="AlphaFoldDB" id="A0A6A1WWM0"/>
<name>A0A6A1WWM0_9ROSI</name>
<organism evidence="2 3">
    <name type="scientific">Morella rubra</name>
    <name type="common">Chinese bayberry</name>
    <dbReference type="NCBI Taxonomy" id="262757"/>
    <lineage>
        <taxon>Eukaryota</taxon>
        <taxon>Viridiplantae</taxon>
        <taxon>Streptophyta</taxon>
        <taxon>Embryophyta</taxon>
        <taxon>Tracheophyta</taxon>
        <taxon>Spermatophyta</taxon>
        <taxon>Magnoliopsida</taxon>
        <taxon>eudicotyledons</taxon>
        <taxon>Gunneridae</taxon>
        <taxon>Pentapetalae</taxon>
        <taxon>rosids</taxon>
        <taxon>fabids</taxon>
        <taxon>Fagales</taxon>
        <taxon>Myricaceae</taxon>
        <taxon>Morella</taxon>
    </lineage>
</organism>
<evidence type="ECO:0000313" key="3">
    <source>
        <dbReference type="Proteomes" id="UP000516437"/>
    </source>
</evidence>
<feature type="coiled-coil region" evidence="1">
    <location>
        <begin position="41"/>
        <end position="72"/>
    </location>
</feature>
<dbReference type="OrthoDB" id="10255630at2759"/>
<proteinExistence type="predicted"/>
<evidence type="ECO:0000256" key="1">
    <source>
        <dbReference type="SAM" id="Coils"/>
    </source>
</evidence>
<dbReference type="Proteomes" id="UP000516437">
    <property type="component" value="Unassembled WGS sequence"/>
</dbReference>
<gene>
    <name evidence="2" type="ORF">CJ030_MR4G013689</name>
</gene>
<keyword evidence="1" id="KW-0175">Coiled coil</keyword>
<sequence>MSGHRQSDQHEADTLLVELRETIWVILEPTDTLCMELHSCLTNLENNIALTKRALREELNAMQMELISVREQVSQLSQSLYTISIQLRTLIK</sequence>
<dbReference type="EMBL" id="RXIC02000012">
    <property type="protein sequence ID" value="KAB1228087.1"/>
    <property type="molecule type" value="Genomic_DNA"/>
</dbReference>
<keyword evidence="3" id="KW-1185">Reference proteome</keyword>
<protein>
    <submittedName>
        <fullName evidence="2">Uncharacterized protein</fullName>
    </submittedName>
</protein>